<dbReference type="AlphaFoldDB" id="A0A1R3KU09"/>
<dbReference type="EMBL" id="AWUE01011490">
    <property type="protein sequence ID" value="OMP10583.1"/>
    <property type="molecule type" value="Genomic_DNA"/>
</dbReference>
<reference evidence="3" key="1">
    <citation type="submission" date="2013-09" db="EMBL/GenBank/DDBJ databases">
        <title>Corchorus olitorius genome sequencing.</title>
        <authorList>
            <person name="Alam M."/>
            <person name="Haque M.S."/>
            <person name="Islam M.S."/>
            <person name="Emdad E.M."/>
            <person name="Islam M.M."/>
            <person name="Ahmed B."/>
            <person name="Halim A."/>
            <person name="Hossen Q.M.M."/>
            <person name="Hossain M.Z."/>
            <person name="Ahmed R."/>
            <person name="Khan M.M."/>
            <person name="Islam R."/>
            <person name="Rashid M.M."/>
            <person name="Khan S.A."/>
            <person name="Rahman M.S."/>
            <person name="Alam M."/>
            <person name="Yahiya A.S."/>
            <person name="Khan M.S."/>
            <person name="Azam M.S."/>
            <person name="Haque T."/>
            <person name="Lashkar M.Z.H."/>
            <person name="Akhand A.I."/>
            <person name="Morshed G."/>
            <person name="Roy S."/>
            <person name="Uddin K.S."/>
            <person name="Rabeya T."/>
            <person name="Hossain A.S."/>
            <person name="Chowdhury A."/>
            <person name="Snigdha A.R."/>
            <person name="Mortoza M.S."/>
            <person name="Matin S.A."/>
            <person name="Hoque S.M.E."/>
            <person name="Islam M.K."/>
            <person name="Roy D.K."/>
            <person name="Haider R."/>
            <person name="Moosa M.M."/>
            <person name="Elias S.M."/>
            <person name="Hasan A.M."/>
            <person name="Jahan S."/>
            <person name="Shafiuddin M."/>
            <person name="Mahmood N."/>
            <person name="Shommy N.S."/>
        </authorList>
    </citation>
    <scope>NUCLEOTIDE SEQUENCE [LARGE SCALE GENOMIC DNA]</scope>
    <source>
        <strain evidence="3">cv. O-4</strain>
    </source>
</reference>
<keyword evidence="3" id="KW-1185">Reference proteome</keyword>
<evidence type="ECO:0000256" key="1">
    <source>
        <dbReference type="SAM" id="MobiDB-lite"/>
    </source>
</evidence>
<comment type="caution">
    <text evidence="2">The sequence shown here is derived from an EMBL/GenBank/DDBJ whole genome shotgun (WGS) entry which is preliminary data.</text>
</comment>
<evidence type="ECO:0000313" key="3">
    <source>
        <dbReference type="Proteomes" id="UP000187203"/>
    </source>
</evidence>
<name>A0A1R3KU09_9ROSI</name>
<proteinExistence type="predicted"/>
<dbReference type="Proteomes" id="UP000187203">
    <property type="component" value="Unassembled WGS sequence"/>
</dbReference>
<evidence type="ECO:0000313" key="2">
    <source>
        <dbReference type="EMBL" id="OMP10583.1"/>
    </source>
</evidence>
<protein>
    <submittedName>
        <fullName evidence="2">Uncharacterized protein</fullName>
    </submittedName>
</protein>
<organism evidence="2 3">
    <name type="scientific">Corchorus olitorius</name>
    <dbReference type="NCBI Taxonomy" id="93759"/>
    <lineage>
        <taxon>Eukaryota</taxon>
        <taxon>Viridiplantae</taxon>
        <taxon>Streptophyta</taxon>
        <taxon>Embryophyta</taxon>
        <taxon>Tracheophyta</taxon>
        <taxon>Spermatophyta</taxon>
        <taxon>Magnoliopsida</taxon>
        <taxon>eudicotyledons</taxon>
        <taxon>Gunneridae</taxon>
        <taxon>Pentapetalae</taxon>
        <taxon>rosids</taxon>
        <taxon>malvids</taxon>
        <taxon>Malvales</taxon>
        <taxon>Malvaceae</taxon>
        <taxon>Grewioideae</taxon>
        <taxon>Apeibeae</taxon>
        <taxon>Corchorus</taxon>
    </lineage>
</organism>
<sequence length="36" mass="4088">MEFSLRIRSGVAEKWGSGGSYHVGERGSFREGSWQR</sequence>
<feature type="region of interest" description="Disordered" evidence="1">
    <location>
        <begin position="15"/>
        <end position="36"/>
    </location>
</feature>
<gene>
    <name evidence="2" type="ORF">COLO4_04420</name>
</gene>
<accession>A0A1R3KU09</accession>